<feature type="domain" description="C-type lectin" evidence="3">
    <location>
        <begin position="180"/>
        <end position="304"/>
    </location>
</feature>
<evidence type="ECO:0000313" key="4">
    <source>
        <dbReference type="EMBL" id="KAJ8722596.1"/>
    </source>
</evidence>
<feature type="domain" description="C-type lectin" evidence="3">
    <location>
        <begin position="42"/>
        <end position="156"/>
    </location>
</feature>
<keyword evidence="2" id="KW-0732">Signal</keyword>
<evidence type="ECO:0000313" key="5">
    <source>
        <dbReference type="EMBL" id="QWY13110.1"/>
    </source>
</evidence>
<evidence type="ECO:0000256" key="1">
    <source>
        <dbReference type="ARBA" id="ARBA00023157"/>
    </source>
</evidence>
<dbReference type="EMBL" id="MW658740">
    <property type="protein sequence ID" value="QWY13110.1"/>
    <property type="molecule type" value="mRNA"/>
</dbReference>
<dbReference type="InterPro" id="IPR001304">
    <property type="entry name" value="C-type_lectin-like"/>
</dbReference>
<name>A0A8F3C7B9_MYTSE</name>
<sequence>MFSKTLLLLLVVYFLSDVSHGQRDKKFFRDDYHYIEATDSFYKIHGSKQNNWHQAKRLCALEGASLFYAENEEEAKAVISFWNTTQPQVPSINVGLHDIETEGIFETIDGKLISEVYNNWLQGEPNNSGDEDCVDMFRNGDLNDWPCTYGSAFICKKSLQTVQWNSQCNMSNLDYTLATNISKCYKVHTTPLNWDEAYATCRAEQSSLAIVNDQEELDYLAKLSDAAPKRKIAANYQKGIFHLGFHNKYDEGWQTVKGSPMTNDRLWWGNEQPDLDDGKKCGSMFYTGLLSNVNCDTKSFFICEHELNSSDENEEEYY</sequence>
<keyword evidence="1" id="KW-1015">Disulfide bond</keyword>
<dbReference type="InterPro" id="IPR016186">
    <property type="entry name" value="C-type_lectin-like/link_sf"/>
</dbReference>
<dbReference type="SMART" id="SM00034">
    <property type="entry name" value="CLECT"/>
    <property type="match status" value="2"/>
</dbReference>
<dbReference type="Gene3D" id="3.10.100.10">
    <property type="entry name" value="Mannose-Binding Protein A, subunit A"/>
    <property type="match status" value="2"/>
</dbReference>
<reference evidence="5" key="1">
    <citation type="journal article" date="2021" name="Insects">
        <title>Identification of 35 C-Type Lectins in the Oriental Armyworm, Mythimna separata (Walker).</title>
        <authorList>
            <person name="Li H."/>
            <person name="Liu F.-F."/>
            <person name="Fu L.-Q."/>
            <person name="Liu Z."/>
            <person name="Zhang W.-T."/>
            <person name="Wang Q."/>
            <person name="Rao X.-J."/>
        </authorList>
    </citation>
    <scope>NUCLEOTIDE SEQUENCE</scope>
</reference>
<feature type="signal peptide" evidence="2">
    <location>
        <begin position="1"/>
        <end position="21"/>
    </location>
</feature>
<keyword evidence="6" id="KW-1185">Reference proteome</keyword>
<dbReference type="OrthoDB" id="538816at2759"/>
<evidence type="ECO:0000313" key="6">
    <source>
        <dbReference type="Proteomes" id="UP001231518"/>
    </source>
</evidence>
<reference evidence="4" key="3">
    <citation type="submission" date="2023-03" db="EMBL/GenBank/DDBJ databases">
        <title>Chromosome-level genomes of two armyworms, Mythimna separata and Mythimna loreyi, provide insights into the biosynthesis and reception of sex pheromones.</title>
        <authorList>
            <person name="Zhao H."/>
        </authorList>
    </citation>
    <scope>NUCLEOTIDE SEQUENCE</scope>
    <source>
        <strain evidence="4">BeijingLab</strain>
        <tissue evidence="4">Pupa</tissue>
    </source>
</reference>
<dbReference type="PANTHER" id="PTHR22803">
    <property type="entry name" value="MANNOSE, PHOSPHOLIPASE, LECTIN RECEPTOR RELATED"/>
    <property type="match status" value="1"/>
</dbReference>
<proteinExistence type="evidence at transcript level"/>
<dbReference type="EMBL" id="JARGEI010000012">
    <property type="protein sequence ID" value="KAJ8722596.1"/>
    <property type="molecule type" value="Genomic_DNA"/>
</dbReference>
<organism evidence="5">
    <name type="scientific">Mythimna separata</name>
    <name type="common">Oriental armyworm</name>
    <name type="synonym">Pseudaletia separata</name>
    <dbReference type="NCBI Taxonomy" id="271217"/>
    <lineage>
        <taxon>Eukaryota</taxon>
        <taxon>Metazoa</taxon>
        <taxon>Ecdysozoa</taxon>
        <taxon>Arthropoda</taxon>
        <taxon>Hexapoda</taxon>
        <taxon>Insecta</taxon>
        <taxon>Pterygota</taxon>
        <taxon>Neoptera</taxon>
        <taxon>Endopterygota</taxon>
        <taxon>Lepidoptera</taxon>
        <taxon>Glossata</taxon>
        <taxon>Ditrysia</taxon>
        <taxon>Noctuoidea</taxon>
        <taxon>Noctuidae</taxon>
        <taxon>Noctuinae</taxon>
        <taxon>Hadenini</taxon>
        <taxon>Mythimna</taxon>
    </lineage>
</organism>
<dbReference type="InterPro" id="IPR016187">
    <property type="entry name" value="CTDL_fold"/>
</dbReference>
<reference evidence="5" key="2">
    <citation type="submission" date="2021-02" db="EMBL/GenBank/DDBJ databases">
        <authorList>
            <person name="Rao X."/>
        </authorList>
    </citation>
    <scope>NUCLEOTIDE SEQUENCE</scope>
</reference>
<accession>A0A8F3C7B9</accession>
<dbReference type="InterPro" id="IPR018378">
    <property type="entry name" value="C-type_lectin_CS"/>
</dbReference>
<dbReference type="PROSITE" id="PS00615">
    <property type="entry name" value="C_TYPE_LECTIN_1"/>
    <property type="match status" value="2"/>
</dbReference>
<dbReference type="InterPro" id="IPR050111">
    <property type="entry name" value="C-type_lectin/snaclec_domain"/>
</dbReference>
<protein>
    <submittedName>
        <fullName evidence="5">IML13</fullName>
    </submittedName>
</protein>
<evidence type="ECO:0000256" key="2">
    <source>
        <dbReference type="SAM" id="SignalP"/>
    </source>
</evidence>
<gene>
    <name evidence="4" type="ORF">PYW07_003776</name>
</gene>
<dbReference type="PROSITE" id="PS50041">
    <property type="entry name" value="C_TYPE_LECTIN_2"/>
    <property type="match status" value="2"/>
</dbReference>
<dbReference type="AlphaFoldDB" id="A0A8F3C7B9"/>
<dbReference type="Proteomes" id="UP001231518">
    <property type="component" value="Chromosome 15"/>
</dbReference>
<dbReference type="Pfam" id="PF00059">
    <property type="entry name" value="Lectin_C"/>
    <property type="match status" value="2"/>
</dbReference>
<dbReference type="SUPFAM" id="SSF56436">
    <property type="entry name" value="C-type lectin-like"/>
    <property type="match status" value="2"/>
</dbReference>
<dbReference type="CDD" id="cd00037">
    <property type="entry name" value="CLECT"/>
    <property type="match status" value="2"/>
</dbReference>
<evidence type="ECO:0000259" key="3">
    <source>
        <dbReference type="PROSITE" id="PS50041"/>
    </source>
</evidence>
<feature type="chain" id="PRO_5042428691" evidence="2">
    <location>
        <begin position="22"/>
        <end position="318"/>
    </location>
</feature>